<name>A0A940WDF1_9ACTN</name>
<evidence type="ECO:0000313" key="2">
    <source>
        <dbReference type="Proteomes" id="UP000674234"/>
    </source>
</evidence>
<proteinExistence type="predicted"/>
<comment type="caution">
    <text evidence="1">The sequence shown here is derived from an EMBL/GenBank/DDBJ whole genome shotgun (WGS) entry which is preliminary data.</text>
</comment>
<dbReference type="AlphaFoldDB" id="A0A940WDF1"/>
<dbReference type="EMBL" id="JAFCNB010000001">
    <property type="protein sequence ID" value="MBP2702533.1"/>
    <property type="molecule type" value="Genomic_DNA"/>
</dbReference>
<dbReference type="Gene3D" id="3.10.450.50">
    <property type="match status" value="1"/>
</dbReference>
<dbReference type="InterPro" id="IPR032710">
    <property type="entry name" value="NTF2-like_dom_sf"/>
</dbReference>
<dbReference type="PANTHER" id="PTHR38436:SF1">
    <property type="entry name" value="ESTER CYCLASE"/>
    <property type="match status" value="1"/>
</dbReference>
<protein>
    <submittedName>
        <fullName evidence="1">Ester cyclase</fullName>
    </submittedName>
</protein>
<dbReference type="Proteomes" id="UP000674234">
    <property type="component" value="Unassembled WGS sequence"/>
</dbReference>
<dbReference type="GO" id="GO:0030638">
    <property type="term" value="P:polyketide metabolic process"/>
    <property type="evidence" value="ECO:0007669"/>
    <property type="project" value="InterPro"/>
</dbReference>
<dbReference type="PANTHER" id="PTHR38436">
    <property type="entry name" value="POLYKETIDE CYCLASE SNOAL-LIKE DOMAIN"/>
    <property type="match status" value="1"/>
</dbReference>
<dbReference type="InterPro" id="IPR009959">
    <property type="entry name" value="Cyclase_SnoaL-like"/>
</dbReference>
<gene>
    <name evidence="1" type="ORF">JOL79_01800</name>
</gene>
<evidence type="ECO:0000313" key="1">
    <source>
        <dbReference type="EMBL" id="MBP2702533.1"/>
    </source>
</evidence>
<organism evidence="1 2">
    <name type="scientific">Microbispora oryzae</name>
    <dbReference type="NCBI Taxonomy" id="2806554"/>
    <lineage>
        <taxon>Bacteria</taxon>
        <taxon>Bacillati</taxon>
        <taxon>Actinomycetota</taxon>
        <taxon>Actinomycetes</taxon>
        <taxon>Streptosporangiales</taxon>
        <taxon>Streptosporangiaceae</taxon>
        <taxon>Microbispora</taxon>
    </lineage>
</organism>
<reference evidence="1" key="1">
    <citation type="submission" date="2021-02" db="EMBL/GenBank/DDBJ databases">
        <title>Draft genome sequence of Microbispora sp. RL4-1S isolated from rice leaves in Thailand.</title>
        <authorList>
            <person name="Muangham S."/>
            <person name="Duangmal K."/>
        </authorList>
    </citation>
    <scope>NUCLEOTIDE SEQUENCE</scope>
    <source>
        <strain evidence="1">RL4-1S</strain>
    </source>
</reference>
<dbReference type="SUPFAM" id="SSF54427">
    <property type="entry name" value="NTF2-like"/>
    <property type="match status" value="1"/>
</dbReference>
<keyword evidence="2" id="KW-1185">Reference proteome</keyword>
<accession>A0A940WDF1</accession>
<dbReference type="Pfam" id="PF07366">
    <property type="entry name" value="SnoaL"/>
    <property type="match status" value="1"/>
</dbReference>
<sequence length="190" mass="21420">MSTFWDLKHRLCDAINAHDMQGVLDCYSPDAVYVTPSGVAEGRDQIAWLYEQIFTAFADFHAFAWFELADCDNPAVTEWTYTGTHTGPFLLPDGKEIEPTGRHIAIRATCTSHVEGGKITTHREYFDQLELYSQLGYGLTKLPDTADRACATDGGVRASAHRVRPRTVRRRRHARIGRNGSGEFDLYYDS</sequence>
<dbReference type="RefSeq" id="WP_210153821.1">
    <property type="nucleotide sequence ID" value="NZ_JAFCNB010000001.1"/>
</dbReference>